<feature type="domain" description="DNA polymerase III delta subunit C-terminal" evidence="8">
    <location>
        <begin position="313"/>
        <end position="383"/>
    </location>
</feature>
<dbReference type="RefSeq" id="WP_149768326.1">
    <property type="nucleotide sequence ID" value="NZ_VDFQ02000001.1"/>
</dbReference>
<dbReference type="SUPFAM" id="SSF48019">
    <property type="entry name" value="post-AAA+ oligomerization domain-like"/>
    <property type="match status" value="1"/>
</dbReference>
<dbReference type="GO" id="GO:0003677">
    <property type="term" value="F:DNA binding"/>
    <property type="evidence" value="ECO:0007669"/>
    <property type="project" value="InterPro"/>
</dbReference>
<dbReference type="SUPFAM" id="SSF52540">
    <property type="entry name" value="P-loop containing nucleoside triphosphate hydrolases"/>
    <property type="match status" value="1"/>
</dbReference>
<accession>A0A5Q6S434</accession>
<evidence type="ECO:0000256" key="6">
    <source>
        <dbReference type="ARBA" id="ARBA00022932"/>
    </source>
</evidence>
<sequence>MTVWDDLVGQDSVVEILRTAVASAQERLAGGKGAAMTHAWLFTGPPGSGRSNAARAFAAALQCLDGGCGECQTCRTTLAGAHPDVSLVSTDGLSIDVAEVREQVRLAALRPGSGRWQVVVVEDADRLTEKAADALLKSLEEPPPRTVWMLCAPTAEDVIVTIRSRSRQVVLRTPPVAAVAQMLTAREQVAPDLALQAARAAQGHVGRARALATKEAVRERRRAVLAIPGSLTSVGACLDAAATITQTASAQADEVAERLEDSERDALKMEFGVEDRGRRPAGYAGRLATLEKDQKRRRTRIARDSIDGVLIDLLSYYRDVLATQTAPGAELVNADVADGVRRLADAGSPEQTLVRIEAILGCREALEANAAPQLALEHLLLTLRH</sequence>
<evidence type="ECO:0000256" key="7">
    <source>
        <dbReference type="ARBA" id="ARBA00049244"/>
    </source>
</evidence>
<protein>
    <recommendedName>
        <fullName evidence="2">DNA polymerase III subunit delta'</fullName>
        <ecNumber evidence="1">2.7.7.7</ecNumber>
    </recommendedName>
</protein>
<evidence type="ECO:0000256" key="2">
    <source>
        <dbReference type="ARBA" id="ARBA00014363"/>
    </source>
</evidence>
<evidence type="ECO:0000256" key="1">
    <source>
        <dbReference type="ARBA" id="ARBA00012417"/>
    </source>
</evidence>
<proteinExistence type="predicted"/>
<dbReference type="Pfam" id="PF09115">
    <property type="entry name" value="DNApol3-delta_C"/>
    <property type="match status" value="1"/>
</dbReference>
<reference evidence="9 10" key="1">
    <citation type="submission" date="2019-09" db="EMBL/GenBank/DDBJ databases">
        <title>Mumia zhuanghuii sp. nov. isolated from the intestinal contents of plateau pika (Ochotona curzoniae) in the Qinghai-Tibet plateau of China.</title>
        <authorList>
            <person name="Tian Z."/>
        </authorList>
    </citation>
    <scope>NUCLEOTIDE SEQUENCE [LARGE SCALE GENOMIC DNA]</scope>
    <source>
        <strain evidence="10">350</strain>
    </source>
</reference>
<dbReference type="PANTHER" id="PTHR11669">
    <property type="entry name" value="REPLICATION FACTOR C / DNA POLYMERASE III GAMMA-TAU SUBUNIT"/>
    <property type="match status" value="1"/>
</dbReference>
<dbReference type="EMBL" id="VDFQ02000001">
    <property type="protein sequence ID" value="KAA1425152.1"/>
    <property type="molecule type" value="Genomic_DNA"/>
</dbReference>
<comment type="catalytic activity">
    <reaction evidence="7">
        <text>DNA(n) + a 2'-deoxyribonucleoside 5'-triphosphate = DNA(n+1) + diphosphate</text>
        <dbReference type="Rhea" id="RHEA:22508"/>
        <dbReference type="Rhea" id="RHEA-COMP:17339"/>
        <dbReference type="Rhea" id="RHEA-COMP:17340"/>
        <dbReference type="ChEBI" id="CHEBI:33019"/>
        <dbReference type="ChEBI" id="CHEBI:61560"/>
        <dbReference type="ChEBI" id="CHEBI:173112"/>
        <dbReference type="EC" id="2.7.7.7"/>
    </reaction>
</comment>
<dbReference type="GO" id="GO:0009360">
    <property type="term" value="C:DNA polymerase III complex"/>
    <property type="evidence" value="ECO:0007669"/>
    <property type="project" value="InterPro"/>
</dbReference>
<evidence type="ECO:0000256" key="4">
    <source>
        <dbReference type="ARBA" id="ARBA00022695"/>
    </source>
</evidence>
<evidence type="ECO:0000256" key="3">
    <source>
        <dbReference type="ARBA" id="ARBA00022679"/>
    </source>
</evidence>
<dbReference type="OrthoDB" id="9809531at2"/>
<evidence type="ECO:0000259" key="8">
    <source>
        <dbReference type="Pfam" id="PF09115"/>
    </source>
</evidence>
<organism evidence="9 10">
    <name type="scientific">Mumia zhuanghuii</name>
    <dbReference type="NCBI Taxonomy" id="2585211"/>
    <lineage>
        <taxon>Bacteria</taxon>
        <taxon>Bacillati</taxon>
        <taxon>Actinomycetota</taxon>
        <taxon>Actinomycetes</taxon>
        <taxon>Propionibacteriales</taxon>
        <taxon>Nocardioidaceae</taxon>
        <taxon>Mumia</taxon>
    </lineage>
</organism>
<dbReference type="NCBIfam" id="NF005926">
    <property type="entry name" value="PRK07940.1"/>
    <property type="match status" value="1"/>
</dbReference>
<name>A0A5Q6S434_9ACTN</name>
<dbReference type="Pfam" id="PF13177">
    <property type="entry name" value="DNA_pol3_delta2"/>
    <property type="match status" value="1"/>
</dbReference>
<dbReference type="Proteomes" id="UP000307768">
    <property type="component" value="Unassembled WGS sequence"/>
</dbReference>
<dbReference type="InterPro" id="IPR050238">
    <property type="entry name" value="DNA_Rep/Repair_Clamp_Loader"/>
</dbReference>
<dbReference type="GO" id="GO:0006261">
    <property type="term" value="P:DNA-templated DNA replication"/>
    <property type="evidence" value="ECO:0007669"/>
    <property type="project" value="TreeGrafter"/>
</dbReference>
<keyword evidence="3 9" id="KW-0808">Transferase</keyword>
<dbReference type="GO" id="GO:0003887">
    <property type="term" value="F:DNA-directed DNA polymerase activity"/>
    <property type="evidence" value="ECO:0007669"/>
    <property type="project" value="UniProtKB-KW"/>
</dbReference>
<dbReference type="PANTHER" id="PTHR11669:SF8">
    <property type="entry name" value="DNA POLYMERASE III SUBUNIT DELTA"/>
    <property type="match status" value="1"/>
</dbReference>
<dbReference type="AlphaFoldDB" id="A0A5Q6S434"/>
<evidence type="ECO:0000313" key="9">
    <source>
        <dbReference type="EMBL" id="KAA1425152.1"/>
    </source>
</evidence>
<dbReference type="EC" id="2.7.7.7" evidence="1"/>
<gene>
    <name evidence="9" type="ORF">FE697_004555</name>
</gene>
<dbReference type="InterPro" id="IPR008921">
    <property type="entry name" value="DNA_pol3_clamp-load_cplx_C"/>
</dbReference>
<dbReference type="InterPro" id="IPR027417">
    <property type="entry name" value="P-loop_NTPase"/>
</dbReference>
<evidence type="ECO:0000313" key="10">
    <source>
        <dbReference type="Proteomes" id="UP000307768"/>
    </source>
</evidence>
<dbReference type="Gene3D" id="3.40.50.300">
    <property type="entry name" value="P-loop containing nucleotide triphosphate hydrolases"/>
    <property type="match status" value="1"/>
</dbReference>
<evidence type="ECO:0000256" key="5">
    <source>
        <dbReference type="ARBA" id="ARBA00022705"/>
    </source>
</evidence>
<keyword evidence="6" id="KW-0239">DNA-directed DNA polymerase</keyword>
<comment type="caution">
    <text evidence="9">The sequence shown here is derived from an EMBL/GenBank/DDBJ whole genome shotgun (WGS) entry which is preliminary data.</text>
</comment>
<dbReference type="InterPro" id="IPR015199">
    <property type="entry name" value="DNA_pol_III_delta_C"/>
</dbReference>
<keyword evidence="5" id="KW-0235">DNA replication</keyword>
<keyword evidence="4 9" id="KW-0548">Nucleotidyltransferase</keyword>